<sequence length="367" mass="41735">MTTNRICLWAFSMALLLASQAFCQSLKPGFDKAEYQQLMYVSARTGAIAPTYYGDIPEPKHFKRVYRSSVMGLDNLWDLWTDNQTTAVISIRGTTDKPESWIGNFYAAMVPAKGELKLTEKDVFKYELAANPKAAVHVGWLLGTAYLSKDILPKIDSCYKAGIRNMLIVGHSQGGAISFLLTSHLYNLQKQKVIPADIRFKTYCSAGPKPGNLYYAYEYEAMTQNGWAFNVVNSADWVPQTPMSIQTMNDYNDTNPFVNAKAIIKKQKFWQRIALNHVFNKLNRPTRKAQKNYEKYLGKMTSGIVRKSLKDFVPPDYYRSNDYVRTGATVVLLADAAYFGLFPDDPKTVFVHHFHKPYLYLLDKLSP</sequence>
<dbReference type="SUPFAM" id="SSF53474">
    <property type="entry name" value="alpha/beta-Hydrolases"/>
    <property type="match status" value="1"/>
</dbReference>
<organism evidence="3 4">
    <name type="scientific">Larkinella insperata</name>
    <dbReference type="NCBI Taxonomy" id="332158"/>
    <lineage>
        <taxon>Bacteria</taxon>
        <taxon>Pseudomonadati</taxon>
        <taxon>Bacteroidota</taxon>
        <taxon>Cytophagia</taxon>
        <taxon>Cytophagales</taxon>
        <taxon>Spirosomataceae</taxon>
        <taxon>Larkinella</taxon>
    </lineage>
</organism>
<comment type="caution">
    <text evidence="3">The sequence shown here is derived from an EMBL/GenBank/DDBJ whole genome shotgun (WGS) entry which is preliminary data.</text>
</comment>
<evidence type="ECO:0000259" key="2">
    <source>
        <dbReference type="Pfam" id="PF01764"/>
    </source>
</evidence>
<evidence type="ECO:0000313" key="4">
    <source>
        <dbReference type="Proteomes" id="UP001597116"/>
    </source>
</evidence>
<feature type="chain" id="PRO_5046322304" evidence="1">
    <location>
        <begin position="24"/>
        <end position="367"/>
    </location>
</feature>
<feature type="domain" description="Fungal lipase-type" evidence="2">
    <location>
        <begin position="88"/>
        <end position="243"/>
    </location>
</feature>
<protein>
    <submittedName>
        <fullName evidence="3">Lipase family protein</fullName>
    </submittedName>
</protein>
<dbReference type="InterPro" id="IPR029058">
    <property type="entry name" value="AB_hydrolase_fold"/>
</dbReference>
<dbReference type="EMBL" id="JBHTLP010000011">
    <property type="protein sequence ID" value="MFD1143335.1"/>
    <property type="molecule type" value="Genomic_DNA"/>
</dbReference>
<gene>
    <name evidence="3" type="ORF">ACFQ4C_19560</name>
</gene>
<keyword evidence="1" id="KW-0732">Signal</keyword>
<evidence type="ECO:0000256" key="1">
    <source>
        <dbReference type="SAM" id="SignalP"/>
    </source>
</evidence>
<accession>A0ABW3QHN1</accession>
<proteinExistence type="predicted"/>
<dbReference type="RefSeq" id="WP_265991251.1">
    <property type="nucleotide sequence ID" value="NZ_CP110973.1"/>
</dbReference>
<feature type="signal peptide" evidence="1">
    <location>
        <begin position="1"/>
        <end position="23"/>
    </location>
</feature>
<name>A0ABW3QHN1_9BACT</name>
<evidence type="ECO:0000313" key="3">
    <source>
        <dbReference type="EMBL" id="MFD1143335.1"/>
    </source>
</evidence>
<dbReference type="Proteomes" id="UP001597116">
    <property type="component" value="Unassembled WGS sequence"/>
</dbReference>
<reference evidence="4" key="1">
    <citation type="journal article" date="2019" name="Int. J. Syst. Evol. Microbiol.">
        <title>The Global Catalogue of Microorganisms (GCM) 10K type strain sequencing project: providing services to taxonomists for standard genome sequencing and annotation.</title>
        <authorList>
            <consortium name="The Broad Institute Genomics Platform"/>
            <consortium name="The Broad Institute Genome Sequencing Center for Infectious Disease"/>
            <person name="Wu L."/>
            <person name="Ma J."/>
        </authorList>
    </citation>
    <scope>NUCLEOTIDE SEQUENCE [LARGE SCALE GENOMIC DNA]</scope>
    <source>
        <strain evidence="4">CCUG 55608</strain>
    </source>
</reference>
<dbReference type="CDD" id="cd00519">
    <property type="entry name" value="Lipase_3"/>
    <property type="match status" value="1"/>
</dbReference>
<dbReference type="Gene3D" id="3.40.50.1820">
    <property type="entry name" value="alpha/beta hydrolase"/>
    <property type="match status" value="1"/>
</dbReference>
<dbReference type="InterPro" id="IPR002921">
    <property type="entry name" value="Fungal_lipase-type"/>
</dbReference>
<dbReference type="Pfam" id="PF01764">
    <property type="entry name" value="Lipase_3"/>
    <property type="match status" value="1"/>
</dbReference>
<keyword evidence="4" id="KW-1185">Reference proteome</keyword>